<sequence length="112" mass="13240">MQRKTKTGSDQARGRKKTKGKRMFDRCWQWNRTREVDKALAIDGEKQRYVVRAKQTGCNTYRENRDNRTIRPNLRGREGPTTPEKRLSRRRRESDRVVEQEKEVASGCQGSK</sequence>
<evidence type="ECO:0000313" key="3">
    <source>
        <dbReference type="Proteomes" id="UP000184356"/>
    </source>
</evidence>
<proteinExistence type="predicted"/>
<feature type="region of interest" description="Disordered" evidence="1">
    <location>
        <begin position="1"/>
        <end position="23"/>
    </location>
</feature>
<dbReference type="EMBL" id="KV878585">
    <property type="protein sequence ID" value="OJJ60119.1"/>
    <property type="molecule type" value="Genomic_DNA"/>
</dbReference>
<reference evidence="3" key="1">
    <citation type="journal article" date="2017" name="Genome Biol.">
        <title>Comparative genomics reveals high biological diversity and specific adaptations in the industrially and medically important fungal genus Aspergillus.</title>
        <authorList>
            <person name="de Vries R.P."/>
            <person name="Riley R."/>
            <person name="Wiebenga A."/>
            <person name="Aguilar-Osorio G."/>
            <person name="Amillis S."/>
            <person name="Uchima C.A."/>
            <person name="Anderluh G."/>
            <person name="Asadollahi M."/>
            <person name="Askin M."/>
            <person name="Barry K."/>
            <person name="Battaglia E."/>
            <person name="Bayram O."/>
            <person name="Benocci T."/>
            <person name="Braus-Stromeyer S.A."/>
            <person name="Caldana C."/>
            <person name="Canovas D."/>
            <person name="Cerqueira G.C."/>
            <person name="Chen F."/>
            <person name="Chen W."/>
            <person name="Choi C."/>
            <person name="Clum A."/>
            <person name="Dos Santos R.A."/>
            <person name="Damasio A.R."/>
            <person name="Diallinas G."/>
            <person name="Emri T."/>
            <person name="Fekete E."/>
            <person name="Flipphi M."/>
            <person name="Freyberg S."/>
            <person name="Gallo A."/>
            <person name="Gournas C."/>
            <person name="Habgood R."/>
            <person name="Hainaut M."/>
            <person name="Harispe M.L."/>
            <person name="Henrissat B."/>
            <person name="Hilden K.S."/>
            <person name="Hope R."/>
            <person name="Hossain A."/>
            <person name="Karabika E."/>
            <person name="Karaffa L."/>
            <person name="Karanyi Z."/>
            <person name="Krasevec N."/>
            <person name="Kuo A."/>
            <person name="Kusch H."/>
            <person name="LaButti K."/>
            <person name="Lagendijk E.L."/>
            <person name="Lapidus A."/>
            <person name="Levasseur A."/>
            <person name="Lindquist E."/>
            <person name="Lipzen A."/>
            <person name="Logrieco A.F."/>
            <person name="MacCabe A."/>
            <person name="Maekelae M.R."/>
            <person name="Malavazi I."/>
            <person name="Melin P."/>
            <person name="Meyer V."/>
            <person name="Mielnichuk N."/>
            <person name="Miskei M."/>
            <person name="Molnar A.P."/>
            <person name="Mule G."/>
            <person name="Ngan C.Y."/>
            <person name="Orejas M."/>
            <person name="Orosz E."/>
            <person name="Ouedraogo J.P."/>
            <person name="Overkamp K.M."/>
            <person name="Park H.-S."/>
            <person name="Perrone G."/>
            <person name="Piumi F."/>
            <person name="Punt P.J."/>
            <person name="Ram A.F."/>
            <person name="Ramon A."/>
            <person name="Rauscher S."/>
            <person name="Record E."/>
            <person name="Riano-Pachon D.M."/>
            <person name="Robert V."/>
            <person name="Roehrig J."/>
            <person name="Ruller R."/>
            <person name="Salamov A."/>
            <person name="Salih N.S."/>
            <person name="Samson R.A."/>
            <person name="Sandor E."/>
            <person name="Sanguinetti M."/>
            <person name="Schuetze T."/>
            <person name="Sepcic K."/>
            <person name="Shelest E."/>
            <person name="Sherlock G."/>
            <person name="Sophianopoulou V."/>
            <person name="Squina F.M."/>
            <person name="Sun H."/>
            <person name="Susca A."/>
            <person name="Todd R.B."/>
            <person name="Tsang A."/>
            <person name="Unkles S.E."/>
            <person name="van de Wiele N."/>
            <person name="van Rossen-Uffink D."/>
            <person name="Oliveira J.V."/>
            <person name="Vesth T.C."/>
            <person name="Visser J."/>
            <person name="Yu J.-H."/>
            <person name="Zhou M."/>
            <person name="Andersen M.R."/>
            <person name="Archer D.B."/>
            <person name="Baker S.E."/>
            <person name="Benoit I."/>
            <person name="Brakhage A.A."/>
            <person name="Braus G.H."/>
            <person name="Fischer R."/>
            <person name="Frisvad J.C."/>
            <person name="Goldman G.H."/>
            <person name="Houbraken J."/>
            <person name="Oakley B."/>
            <person name="Pocsi I."/>
            <person name="Scazzocchio C."/>
            <person name="Seiboth B."/>
            <person name="vanKuyk P.A."/>
            <person name="Wortman J."/>
            <person name="Dyer P.S."/>
            <person name="Grigoriev I.V."/>
        </authorList>
    </citation>
    <scope>NUCLEOTIDE SEQUENCE [LARGE SCALE GENOMIC DNA]</scope>
    <source>
        <strain evidence="3">CBS 593.65</strain>
    </source>
</reference>
<dbReference type="RefSeq" id="XP_040703925.1">
    <property type="nucleotide sequence ID" value="XM_040846864.1"/>
</dbReference>
<gene>
    <name evidence="2" type="ORF">ASPSYDRAFT_44524</name>
</gene>
<dbReference type="AlphaFoldDB" id="A0A1L9TL00"/>
<protein>
    <submittedName>
        <fullName evidence="2">Uncharacterized protein</fullName>
    </submittedName>
</protein>
<organism evidence="2 3">
    <name type="scientific">Aspergillus sydowii CBS 593.65</name>
    <dbReference type="NCBI Taxonomy" id="1036612"/>
    <lineage>
        <taxon>Eukaryota</taxon>
        <taxon>Fungi</taxon>
        <taxon>Dikarya</taxon>
        <taxon>Ascomycota</taxon>
        <taxon>Pezizomycotina</taxon>
        <taxon>Eurotiomycetes</taxon>
        <taxon>Eurotiomycetidae</taxon>
        <taxon>Eurotiales</taxon>
        <taxon>Aspergillaceae</taxon>
        <taxon>Aspergillus</taxon>
        <taxon>Aspergillus subgen. Nidulantes</taxon>
    </lineage>
</organism>
<dbReference type="Proteomes" id="UP000184356">
    <property type="component" value="Unassembled WGS sequence"/>
</dbReference>
<keyword evidence="3" id="KW-1185">Reference proteome</keyword>
<feature type="region of interest" description="Disordered" evidence="1">
    <location>
        <begin position="60"/>
        <end position="112"/>
    </location>
</feature>
<dbReference type="GeneID" id="63762937"/>
<evidence type="ECO:0000256" key="1">
    <source>
        <dbReference type="SAM" id="MobiDB-lite"/>
    </source>
</evidence>
<feature type="compositionally biased region" description="Basic and acidic residues" evidence="1">
    <location>
        <begin position="62"/>
        <end position="104"/>
    </location>
</feature>
<name>A0A1L9TL00_9EURO</name>
<accession>A0A1L9TL00</accession>
<evidence type="ECO:0000313" key="2">
    <source>
        <dbReference type="EMBL" id="OJJ60119.1"/>
    </source>
</evidence>
<dbReference type="VEuPathDB" id="FungiDB:ASPSYDRAFT_44524"/>